<reference evidence="1" key="1">
    <citation type="journal article" date="2020" name="Stud. Mycol.">
        <title>101 Dothideomycetes genomes: a test case for predicting lifestyles and emergence of pathogens.</title>
        <authorList>
            <person name="Haridas S."/>
            <person name="Albert R."/>
            <person name="Binder M."/>
            <person name="Bloem J."/>
            <person name="Labutti K."/>
            <person name="Salamov A."/>
            <person name="Andreopoulos B."/>
            <person name="Baker S."/>
            <person name="Barry K."/>
            <person name="Bills G."/>
            <person name="Bluhm B."/>
            <person name="Cannon C."/>
            <person name="Castanera R."/>
            <person name="Culley D."/>
            <person name="Daum C."/>
            <person name="Ezra D."/>
            <person name="Gonzalez J."/>
            <person name="Henrissat B."/>
            <person name="Kuo A."/>
            <person name="Liang C."/>
            <person name="Lipzen A."/>
            <person name="Lutzoni F."/>
            <person name="Magnuson J."/>
            <person name="Mondo S."/>
            <person name="Nolan M."/>
            <person name="Ohm R."/>
            <person name="Pangilinan J."/>
            <person name="Park H.-J."/>
            <person name="Ramirez L."/>
            <person name="Alfaro M."/>
            <person name="Sun H."/>
            <person name="Tritt A."/>
            <person name="Yoshinaga Y."/>
            <person name="Zwiers L.-H."/>
            <person name="Turgeon B."/>
            <person name="Goodwin S."/>
            <person name="Spatafora J."/>
            <person name="Crous P."/>
            <person name="Grigoriev I."/>
        </authorList>
    </citation>
    <scope>NUCLEOTIDE SEQUENCE</scope>
    <source>
        <strain evidence="1">CBS 122681</strain>
    </source>
</reference>
<proteinExistence type="predicted"/>
<organism evidence="1 2">
    <name type="scientific">Lophiostoma macrostomum CBS 122681</name>
    <dbReference type="NCBI Taxonomy" id="1314788"/>
    <lineage>
        <taxon>Eukaryota</taxon>
        <taxon>Fungi</taxon>
        <taxon>Dikarya</taxon>
        <taxon>Ascomycota</taxon>
        <taxon>Pezizomycotina</taxon>
        <taxon>Dothideomycetes</taxon>
        <taxon>Pleosporomycetidae</taxon>
        <taxon>Pleosporales</taxon>
        <taxon>Lophiostomataceae</taxon>
        <taxon>Lophiostoma</taxon>
    </lineage>
</organism>
<keyword evidence="2" id="KW-1185">Reference proteome</keyword>
<accession>A0A6A6TBM6</accession>
<gene>
    <name evidence="1" type="ORF">K491DRAFT_691410</name>
</gene>
<dbReference type="AlphaFoldDB" id="A0A6A6TBM6"/>
<evidence type="ECO:0000313" key="2">
    <source>
        <dbReference type="Proteomes" id="UP000799324"/>
    </source>
</evidence>
<protein>
    <submittedName>
        <fullName evidence="1">Uncharacterized protein</fullName>
    </submittedName>
</protein>
<dbReference type="EMBL" id="MU004329">
    <property type="protein sequence ID" value="KAF2657042.1"/>
    <property type="molecule type" value="Genomic_DNA"/>
</dbReference>
<dbReference type="Proteomes" id="UP000799324">
    <property type="component" value="Unassembled WGS sequence"/>
</dbReference>
<sequence>MRLSYQGAALTTLQFSRLWSAKAEDEHSTIAYPTLPIKPLLGSTPAAKERLPSKPLSSSDVLSCQCRRPKNIDSGHIIKNDAVAKAQRTYK</sequence>
<evidence type="ECO:0000313" key="1">
    <source>
        <dbReference type="EMBL" id="KAF2657042.1"/>
    </source>
</evidence>
<name>A0A6A6TBM6_9PLEO</name>